<dbReference type="InterPro" id="IPR013655">
    <property type="entry name" value="PAS_fold_3"/>
</dbReference>
<dbReference type="InterPro" id="IPR005467">
    <property type="entry name" value="His_kinase_dom"/>
</dbReference>
<dbReference type="SUPFAM" id="SSF158472">
    <property type="entry name" value="HAMP domain-like"/>
    <property type="match status" value="1"/>
</dbReference>
<dbReference type="SUPFAM" id="SSF47384">
    <property type="entry name" value="Homodimeric domain of signal transducing histidine kinase"/>
    <property type="match status" value="1"/>
</dbReference>
<evidence type="ECO:0000256" key="8">
    <source>
        <dbReference type="PROSITE-ProRule" id="PRU00110"/>
    </source>
</evidence>
<dbReference type="Proteomes" id="UP001595636">
    <property type="component" value="Unassembled WGS sequence"/>
</dbReference>
<keyword evidence="6" id="KW-0418">Kinase</keyword>
<dbReference type="InterPro" id="IPR003594">
    <property type="entry name" value="HATPase_dom"/>
</dbReference>
<dbReference type="InterPro" id="IPR000014">
    <property type="entry name" value="PAS"/>
</dbReference>
<evidence type="ECO:0000256" key="2">
    <source>
        <dbReference type="ARBA" id="ARBA00004370"/>
    </source>
</evidence>
<dbReference type="InterPro" id="IPR003661">
    <property type="entry name" value="HisK_dim/P_dom"/>
</dbReference>
<dbReference type="PROSITE" id="PS50112">
    <property type="entry name" value="PAS"/>
    <property type="match status" value="2"/>
</dbReference>
<dbReference type="Pfam" id="PF13426">
    <property type="entry name" value="PAS_9"/>
    <property type="match status" value="1"/>
</dbReference>
<dbReference type="InterPro" id="IPR011006">
    <property type="entry name" value="CheY-like_superfamily"/>
</dbReference>
<dbReference type="Pfam" id="PF00672">
    <property type="entry name" value="HAMP"/>
    <property type="match status" value="1"/>
</dbReference>
<evidence type="ECO:0000256" key="6">
    <source>
        <dbReference type="ARBA" id="ARBA00022777"/>
    </source>
</evidence>
<comment type="caution">
    <text evidence="16">The sequence shown here is derived from an EMBL/GenBank/DDBJ whole genome shotgun (WGS) entry which is preliminary data.</text>
</comment>
<feature type="modified residue" description="Phosphohistidine" evidence="8">
    <location>
        <position position="1296"/>
    </location>
</feature>
<dbReference type="SMART" id="SM00387">
    <property type="entry name" value="HATPase_c"/>
    <property type="match status" value="1"/>
</dbReference>
<evidence type="ECO:0000259" key="14">
    <source>
        <dbReference type="PROSITE" id="PS50885"/>
    </source>
</evidence>
<feature type="domain" description="Response regulatory" evidence="11">
    <location>
        <begin position="1095"/>
        <end position="1211"/>
    </location>
</feature>
<dbReference type="InterPro" id="IPR004358">
    <property type="entry name" value="Sig_transdc_His_kin-like_C"/>
</dbReference>
<dbReference type="RefSeq" id="WP_390276951.1">
    <property type="nucleotide sequence ID" value="NZ_JBHRYH010000009.1"/>
</dbReference>
<keyword evidence="4 9" id="KW-0597">Phosphoprotein</keyword>
<comment type="subcellular location">
    <subcellularLocation>
        <location evidence="2">Membrane</location>
    </subcellularLocation>
</comment>
<dbReference type="SMART" id="SM00388">
    <property type="entry name" value="HisKA"/>
    <property type="match status" value="1"/>
</dbReference>
<dbReference type="InterPro" id="IPR008207">
    <property type="entry name" value="Sig_transdc_His_kin_Hpt_dom"/>
</dbReference>
<dbReference type="PROSITE" id="PS50110">
    <property type="entry name" value="RESPONSE_REGULATORY"/>
    <property type="match status" value="1"/>
</dbReference>
<dbReference type="NCBIfam" id="TIGR00229">
    <property type="entry name" value="sensory_box"/>
    <property type="match status" value="1"/>
</dbReference>
<dbReference type="PRINTS" id="PR00344">
    <property type="entry name" value="BCTRLSENSOR"/>
</dbReference>
<feature type="domain" description="PAS" evidence="12">
    <location>
        <begin position="585"/>
        <end position="630"/>
    </location>
</feature>
<dbReference type="Pfam" id="PF00512">
    <property type="entry name" value="HisKA"/>
    <property type="match status" value="1"/>
</dbReference>
<feature type="domain" description="PAS" evidence="12">
    <location>
        <begin position="459"/>
        <end position="504"/>
    </location>
</feature>
<dbReference type="Pfam" id="PF00989">
    <property type="entry name" value="PAS"/>
    <property type="match status" value="1"/>
</dbReference>
<feature type="domain" description="HAMP" evidence="14">
    <location>
        <begin position="261"/>
        <end position="313"/>
    </location>
</feature>
<feature type="domain" description="PAC" evidence="13">
    <location>
        <begin position="656"/>
        <end position="710"/>
    </location>
</feature>
<feature type="domain" description="Histidine kinase" evidence="10">
    <location>
        <begin position="728"/>
        <end position="945"/>
    </location>
</feature>
<dbReference type="PROSITE" id="PS50894">
    <property type="entry name" value="HPT"/>
    <property type="match status" value="1"/>
</dbReference>
<evidence type="ECO:0000259" key="15">
    <source>
        <dbReference type="PROSITE" id="PS50894"/>
    </source>
</evidence>
<feature type="modified residue" description="4-aspartylphosphate" evidence="9">
    <location>
        <position position="1144"/>
    </location>
</feature>
<dbReference type="SMART" id="SM00091">
    <property type="entry name" value="PAS"/>
    <property type="match status" value="3"/>
</dbReference>
<dbReference type="Gene3D" id="3.30.450.20">
    <property type="entry name" value="PAS domain"/>
    <property type="match status" value="3"/>
</dbReference>
<dbReference type="EC" id="2.7.13.3" evidence="3"/>
<dbReference type="SMART" id="SM00448">
    <property type="entry name" value="REC"/>
    <property type="match status" value="1"/>
</dbReference>
<evidence type="ECO:0000256" key="3">
    <source>
        <dbReference type="ARBA" id="ARBA00012438"/>
    </source>
</evidence>
<dbReference type="Pfam" id="PF02518">
    <property type="entry name" value="HATPase_c"/>
    <property type="match status" value="1"/>
</dbReference>
<dbReference type="SUPFAM" id="SSF55874">
    <property type="entry name" value="ATPase domain of HSP90 chaperone/DNA topoisomerase II/histidine kinase"/>
    <property type="match status" value="1"/>
</dbReference>
<dbReference type="SMART" id="SM00086">
    <property type="entry name" value="PAC"/>
    <property type="match status" value="2"/>
</dbReference>
<dbReference type="Gene3D" id="3.40.50.2300">
    <property type="match status" value="1"/>
</dbReference>
<dbReference type="EMBL" id="JBHRYH010000009">
    <property type="protein sequence ID" value="MFC3625431.1"/>
    <property type="molecule type" value="Genomic_DNA"/>
</dbReference>
<evidence type="ECO:0000313" key="16">
    <source>
        <dbReference type="EMBL" id="MFC3625431.1"/>
    </source>
</evidence>
<dbReference type="SMART" id="SM00304">
    <property type="entry name" value="HAMP"/>
    <property type="match status" value="1"/>
</dbReference>
<dbReference type="Pfam" id="PF08447">
    <property type="entry name" value="PAS_3"/>
    <property type="match status" value="1"/>
</dbReference>
<gene>
    <name evidence="16" type="ORF">ACFOKJ_04620</name>
</gene>
<keyword evidence="7" id="KW-0902">Two-component regulatory system</keyword>
<dbReference type="Gene3D" id="2.10.70.100">
    <property type="match status" value="1"/>
</dbReference>
<name>A0ABV7TRR3_9NEIS</name>
<dbReference type="InterPro" id="IPR036097">
    <property type="entry name" value="HisK_dim/P_sf"/>
</dbReference>
<evidence type="ECO:0000259" key="12">
    <source>
        <dbReference type="PROSITE" id="PS50112"/>
    </source>
</evidence>
<dbReference type="Gene3D" id="3.30.565.10">
    <property type="entry name" value="Histidine kinase-like ATPase, C-terminal domain"/>
    <property type="match status" value="1"/>
</dbReference>
<evidence type="ECO:0000259" key="13">
    <source>
        <dbReference type="PROSITE" id="PS50113"/>
    </source>
</evidence>
<dbReference type="InterPro" id="IPR003660">
    <property type="entry name" value="HAMP_dom"/>
</dbReference>
<comment type="catalytic activity">
    <reaction evidence="1">
        <text>ATP + protein L-histidine = ADP + protein N-phospho-L-histidine.</text>
        <dbReference type="EC" id="2.7.13.3"/>
    </reaction>
</comment>
<sequence length="1354" mass="147810">MLTADPNLLDCVQQLAGGASGMHSEDCAPLRTVGQLPSQLEVLLLSPQGKVLFSGQHRQWRGLNLMDAAQSSPRLARQLRQLHDLPVDGTSFIPYGHFAPAHEYAAFWLAPLLRQGKLQGFLLLRVSDEDVRGMTDDYAGLGEDGENLLVSLQENGDALVIAPLRHTPHAAFRLKIDRARQAGQEMWQSLEGGMGAGSGQDYRGRQVLAAWAAVPVLGGAIMVTRDEAAVMAPLVQQRNQLLVLLLLVSAAAGVVAFSRARRLVVPVSRLMEASLRISRGEPEVRLPALEGEEFAVLGRTFNAMAEQIERNQQQRQSQLEDAERMARLGYCIANSDGRPDEWTVQLYHILEYPTNQPPQIADLLQRIHPEDLPRVLLAHAANIKDGYEVEYRLLLPDARIKYLREVGRHEFDSNGLPLRRVAVIQDVTAARQMLLEMHAAREALAVERLARAEEAISHAEAKAQAILQAMSDGVFGLATDGRVVFCNAAAGSLLGDSQAGLVGRPLDDILQQYNAYGQHLGEPLPLLGALRQGKPCNSHQEQFGSPQRSMFPVFYQLNMLHNPIGELAAVLLFRDISQQRANEVRLEQMSRAVTQSPAGVMITNTQGIIEFVNPRLLQMTGYREDELLGQLPSMLKSGKAASALYTELWRTLLAGESWKGELLNRRKDGREYWVMQMISPIWDSNGQLTHYISVQEDITAQKQMAEHLQEAVAAAESATAAKSAFLANMSHEIRTPMNAIIGLSDLAMREQLPARAHDYLGKVVRSARGLLEIINDILDFSKIESGKLSVEQVPFVLEDVLESLADVLAMRLDGKPLELVFDIDAGVPGHWRGDPLRLGQVLLNLLGNAVKFTASGFVVLTVRWRDARLHFDVRDSGIGMSAEQLERLFRPFSQADVSTQRRYGGSGLGLVISNQLVRLMGGDGLQAASQTGAGSSFSFSLPLQALPAPAVAGWRPAGRLFHARLSELCRSWLLPCSQTMGIDTLQVDSRSQLHALLQDWNPQDVLLLDSDAADWRELVDNLPWPATAKLILLSRHHVSSAELLALSSCSLPVSEVWLKPLTLGRLSRALQRLAAEDVTPDGKLGAALPRLDGCLVLVVDDVALNQEVAAAYLQEAGALVSFAANGEEALQLLAQGLPDVVLMDCHMPVMDGFAATRAIRANPAWQGLKVIALTANALTGSREEALEAGMDDYISKPLDPQQLFAVLQRAGLQPREPAPAAPAAVGKASQDATVDVWQQLRQAGVNVEDGIARAVERPDIYRKWLLMFARNCADFREQTDAALAAGDATLLHRLVHTVKGAAANVSADVVVSHALALEAVLHGGQGQQEQAAALAQLQQVLDTVQQAVLTLERE</sequence>
<dbReference type="CDD" id="cd16922">
    <property type="entry name" value="HATPase_EvgS-ArcB-TorS-like"/>
    <property type="match status" value="1"/>
</dbReference>
<evidence type="ECO:0000256" key="1">
    <source>
        <dbReference type="ARBA" id="ARBA00000085"/>
    </source>
</evidence>
<dbReference type="InterPro" id="IPR035965">
    <property type="entry name" value="PAS-like_dom_sf"/>
</dbReference>
<dbReference type="Pfam" id="PF01627">
    <property type="entry name" value="Hpt"/>
    <property type="match status" value="1"/>
</dbReference>
<dbReference type="PROSITE" id="PS50109">
    <property type="entry name" value="HIS_KIN"/>
    <property type="match status" value="1"/>
</dbReference>
<feature type="domain" description="PAC" evidence="13">
    <location>
        <begin position="387"/>
        <end position="439"/>
    </location>
</feature>
<dbReference type="InterPro" id="IPR036890">
    <property type="entry name" value="HATPase_C_sf"/>
</dbReference>
<evidence type="ECO:0000256" key="5">
    <source>
        <dbReference type="ARBA" id="ARBA00022679"/>
    </source>
</evidence>
<dbReference type="CDD" id="cd06225">
    <property type="entry name" value="HAMP"/>
    <property type="match status" value="1"/>
</dbReference>
<dbReference type="Pfam" id="PF00072">
    <property type="entry name" value="Response_reg"/>
    <property type="match status" value="1"/>
</dbReference>
<evidence type="ECO:0000259" key="11">
    <source>
        <dbReference type="PROSITE" id="PS50110"/>
    </source>
</evidence>
<dbReference type="CDD" id="cd00082">
    <property type="entry name" value="HisKA"/>
    <property type="match status" value="1"/>
</dbReference>
<dbReference type="PANTHER" id="PTHR45339:SF5">
    <property type="entry name" value="HISTIDINE KINASE"/>
    <property type="match status" value="1"/>
</dbReference>
<dbReference type="InterPro" id="IPR013767">
    <property type="entry name" value="PAS_fold"/>
</dbReference>
<dbReference type="PROSITE" id="PS50113">
    <property type="entry name" value="PAC"/>
    <property type="match status" value="2"/>
</dbReference>
<feature type="domain" description="HPt" evidence="15">
    <location>
        <begin position="1257"/>
        <end position="1354"/>
    </location>
</feature>
<dbReference type="InterPro" id="IPR036641">
    <property type="entry name" value="HPT_dom_sf"/>
</dbReference>
<dbReference type="SUPFAM" id="SSF47226">
    <property type="entry name" value="Histidine-containing phosphotransfer domain, HPT domain"/>
    <property type="match status" value="1"/>
</dbReference>
<evidence type="ECO:0000259" key="10">
    <source>
        <dbReference type="PROSITE" id="PS50109"/>
    </source>
</evidence>
<evidence type="ECO:0000313" key="17">
    <source>
        <dbReference type="Proteomes" id="UP001595636"/>
    </source>
</evidence>
<dbReference type="SUPFAM" id="SSF55785">
    <property type="entry name" value="PYP-like sensor domain (PAS domain)"/>
    <property type="match status" value="3"/>
</dbReference>
<evidence type="ECO:0000256" key="7">
    <source>
        <dbReference type="ARBA" id="ARBA00023012"/>
    </source>
</evidence>
<dbReference type="InterPro" id="IPR001610">
    <property type="entry name" value="PAC"/>
</dbReference>
<reference evidence="17" key="1">
    <citation type="journal article" date="2019" name="Int. J. Syst. Evol. Microbiol.">
        <title>The Global Catalogue of Microorganisms (GCM) 10K type strain sequencing project: providing services to taxonomists for standard genome sequencing and annotation.</title>
        <authorList>
            <consortium name="The Broad Institute Genomics Platform"/>
            <consortium name="The Broad Institute Genome Sequencing Center for Infectious Disease"/>
            <person name="Wu L."/>
            <person name="Ma J."/>
        </authorList>
    </citation>
    <scope>NUCLEOTIDE SEQUENCE [LARGE SCALE GENOMIC DNA]</scope>
    <source>
        <strain evidence="17">KCTC 42195</strain>
    </source>
</reference>
<dbReference type="InterPro" id="IPR001789">
    <property type="entry name" value="Sig_transdc_resp-reg_receiver"/>
</dbReference>
<protein>
    <recommendedName>
        <fullName evidence="3">histidine kinase</fullName>
        <ecNumber evidence="3">2.7.13.3</ecNumber>
    </recommendedName>
</protein>
<dbReference type="Gene3D" id="1.20.120.160">
    <property type="entry name" value="HPT domain"/>
    <property type="match status" value="1"/>
</dbReference>
<accession>A0ABV7TRR3</accession>
<dbReference type="InterPro" id="IPR000700">
    <property type="entry name" value="PAS-assoc_C"/>
</dbReference>
<keyword evidence="5" id="KW-0808">Transferase</keyword>
<dbReference type="Gene3D" id="1.10.287.130">
    <property type="match status" value="1"/>
</dbReference>
<organism evidence="16 17">
    <name type="scientific">Vogesella amnigena</name>
    <dbReference type="NCBI Taxonomy" id="1507449"/>
    <lineage>
        <taxon>Bacteria</taxon>
        <taxon>Pseudomonadati</taxon>
        <taxon>Pseudomonadota</taxon>
        <taxon>Betaproteobacteria</taxon>
        <taxon>Neisseriales</taxon>
        <taxon>Chromobacteriaceae</taxon>
        <taxon>Vogesella</taxon>
    </lineage>
</organism>
<dbReference type="PANTHER" id="PTHR45339">
    <property type="entry name" value="HYBRID SIGNAL TRANSDUCTION HISTIDINE KINASE J"/>
    <property type="match status" value="1"/>
</dbReference>
<dbReference type="CDD" id="cd00130">
    <property type="entry name" value="PAS"/>
    <property type="match status" value="3"/>
</dbReference>
<keyword evidence="17" id="KW-1185">Reference proteome</keyword>
<evidence type="ECO:0000256" key="9">
    <source>
        <dbReference type="PROSITE-ProRule" id="PRU00169"/>
    </source>
</evidence>
<dbReference type="PROSITE" id="PS50885">
    <property type="entry name" value="HAMP"/>
    <property type="match status" value="1"/>
</dbReference>
<dbReference type="SUPFAM" id="SSF52172">
    <property type="entry name" value="CheY-like"/>
    <property type="match status" value="1"/>
</dbReference>
<proteinExistence type="predicted"/>
<dbReference type="Gene3D" id="6.10.340.10">
    <property type="match status" value="1"/>
</dbReference>
<evidence type="ECO:0000256" key="4">
    <source>
        <dbReference type="ARBA" id="ARBA00022553"/>
    </source>
</evidence>
<dbReference type="CDD" id="cd17546">
    <property type="entry name" value="REC_hyHK_CKI1_RcsC-like"/>
    <property type="match status" value="1"/>
</dbReference>